<dbReference type="SMART" id="SM00267">
    <property type="entry name" value="GGDEF"/>
    <property type="match status" value="1"/>
</dbReference>
<dbReference type="Gene3D" id="3.30.70.270">
    <property type="match status" value="1"/>
</dbReference>
<dbReference type="PROSITE" id="PS50113">
    <property type="entry name" value="PAC"/>
    <property type="match status" value="1"/>
</dbReference>
<feature type="compositionally biased region" description="Basic and acidic residues" evidence="1">
    <location>
        <begin position="7"/>
        <end position="18"/>
    </location>
</feature>
<dbReference type="SUPFAM" id="SSF55785">
    <property type="entry name" value="PYP-like sensor domain (PAS domain)"/>
    <property type="match status" value="1"/>
</dbReference>
<reference evidence="5" key="1">
    <citation type="submission" date="2020-10" db="EMBL/GenBank/DDBJ databases">
        <title>Connecting structure to function with the recovery of over 1000 high-quality activated sludge metagenome-assembled genomes encoding full-length rRNA genes using long-read sequencing.</title>
        <authorList>
            <person name="Singleton C.M."/>
            <person name="Petriglieri F."/>
            <person name="Kristensen J.M."/>
            <person name="Kirkegaard R.H."/>
            <person name="Michaelsen T.Y."/>
            <person name="Andersen M.H."/>
            <person name="Karst S.M."/>
            <person name="Dueholm M.S."/>
            <person name="Nielsen P.H."/>
            <person name="Albertsen M."/>
        </authorList>
    </citation>
    <scope>NUCLEOTIDE SEQUENCE</scope>
    <source>
        <strain evidence="5">Hirt_18-Q3-R61-65_BATAC.395</strain>
    </source>
</reference>
<dbReference type="PROSITE" id="PS50883">
    <property type="entry name" value="EAL"/>
    <property type="match status" value="1"/>
</dbReference>
<sequence>MSTDGKWSGELEAQRKGGDTYPASVSISSVHDAAGKLTHYCFVFSDISQRRQAEEQIYRLAYFDPLTNLPNRAQLYSLLEQAILEAHRKQDHGAVLFLDLNRFKHINDSFGHSPADTLLAEVGRRLSHALRKEDVVSRLGGDEFVIALFDINRREDAAAVARKALAALAEPFFVENHEILLSASVGISIFPDDGRDAETLIRNADVAMYRAKQLGNSGYLYYSREMNLRSLERLKMEGGLRHALERNEFILHFQPQLDLASNRIIGTEALVRWQIPGQGMISPAQFIPIAEETGLIIPIGEWVIEATCRQLRAWLDAGLEPVKVAVNLSPRQFSQNLPRTVMGYLHKYGIPADLLEVEITESMLMHNADSVVAMMQEFAAAGIVMSLDDFGTGYSSLSYLKRFPIDTLKIDQSFVRGIPHDANDSAIATAIISMAKALKLRVIAEGVETESQLDFLRAAGCDEIQGYWFSRPIPADPYAQLLRETNGT</sequence>
<dbReference type="Pfam" id="PF00563">
    <property type="entry name" value="EAL"/>
    <property type="match status" value="1"/>
</dbReference>
<dbReference type="InterPro" id="IPR052155">
    <property type="entry name" value="Biofilm_reg_signaling"/>
</dbReference>
<dbReference type="SMART" id="SM00086">
    <property type="entry name" value="PAC"/>
    <property type="match status" value="1"/>
</dbReference>
<dbReference type="CDD" id="cd01949">
    <property type="entry name" value="GGDEF"/>
    <property type="match status" value="1"/>
</dbReference>
<dbReference type="InterPro" id="IPR000160">
    <property type="entry name" value="GGDEF_dom"/>
</dbReference>
<protein>
    <submittedName>
        <fullName evidence="5">EAL domain-containing protein</fullName>
    </submittedName>
</protein>
<dbReference type="NCBIfam" id="TIGR00254">
    <property type="entry name" value="GGDEF"/>
    <property type="match status" value="1"/>
</dbReference>
<evidence type="ECO:0000256" key="1">
    <source>
        <dbReference type="SAM" id="MobiDB-lite"/>
    </source>
</evidence>
<dbReference type="SUPFAM" id="SSF55073">
    <property type="entry name" value="Nucleotide cyclase"/>
    <property type="match status" value="1"/>
</dbReference>
<dbReference type="Proteomes" id="UP000886689">
    <property type="component" value="Unassembled WGS sequence"/>
</dbReference>
<dbReference type="InterPro" id="IPR043128">
    <property type="entry name" value="Rev_trsase/Diguanyl_cyclase"/>
</dbReference>
<dbReference type="InterPro" id="IPR000700">
    <property type="entry name" value="PAS-assoc_C"/>
</dbReference>
<dbReference type="Gene3D" id="3.20.20.450">
    <property type="entry name" value="EAL domain"/>
    <property type="match status" value="1"/>
</dbReference>
<dbReference type="SMART" id="SM00052">
    <property type="entry name" value="EAL"/>
    <property type="match status" value="1"/>
</dbReference>
<dbReference type="InterPro" id="IPR035965">
    <property type="entry name" value="PAS-like_dom_sf"/>
</dbReference>
<feature type="domain" description="EAL" evidence="3">
    <location>
        <begin position="233"/>
        <end position="486"/>
    </location>
</feature>
<evidence type="ECO:0000259" key="3">
    <source>
        <dbReference type="PROSITE" id="PS50883"/>
    </source>
</evidence>
<dbReference type="CDD" id="cd01948">
    <property type="entry name" value="EAL"/>
    <property type="match status" value="1"/>
</dbReference>
<dbReference type="PROSITE" id="PS50887">
    <property type="entry name" value="GGDEF"/>
    <property type="match status" value="1"/>
</dbReference>
<dbReference type="NCBIfam" id="TIGR00229">
    <property type="entry name" value="sensory_box"/>
    <property type="match status" value="1"/>
</dbReference>
<dbReference type="EMBL" id="JADJUC010000004">
    <property type="protein sequence ID" value="MBK8523701.1"/>
    <property type="molecule type" value="Genomic_DNA"/>
</dbReference>
<accession>A0A9D7K3G3</accession>
<evidence type="ECO:0000259" key="4">
    <source>
        <dbReference type="PROSITE" id="PS50887"/>
    </source>
</evidence>
<name>A0A9D7K3G3_9PROT</name>
<dbReference type="InterPro" id="IPR035919">
    <property type="entry name" value="EAL_sf"/>
</dbReference>
<dbReference type="InterPro" id="IPR029787">
    <property type="entry name" value="Nucleotide_cyclase"/>
</dbReference>
<feature type="domain" description="GGDEF" evidence="4">
    <location>
        <begin position="91"/>
        <end position="224"/>
    </location>
</feature>
<feature type="domain" description="PAC" evidence="2">
    <location>
        <begin position="7"/>
        <end position="59"/>
    </location>
</feature>
<dbReference type="SUPFAM" id="SSF141868">
    <property type="entry name" value="EAL domain-like"/>
    <property type="match status" value="1"/>
</dbReference>
<dbReference type="PANTHER" id="PTHR44757:SF2">
    <property type="entry name" value="BIOFILM ARCHITECTURE MAINTENANCE PROTEIN MBAA"/>
    <property type="match status" value="1"/>
</dbReference>
<feature type="region of interest" description="Disordered" evidence="1">
    <location>
        <begin position="1"/>
        <end position="21"/>
    </location>
</feature>
<dbReference type="InterPro" id="IPR001610">
    <property type="entry name" value="PAC"/>
</dbReference>
<dbReference type="Pfam" id="PF00990">
    <property type="entry name" value="GGDEF"/>
    <property type="match status" value="1"/>
</dbReference>
<dbReference type="InterPro" id="IPR001633">
    <property type="entry name" value="EAL_dom"/>
</dbReference>
<proteinExistence type="predicted"/>
<organism evidence="5 6">
    <name type="scientific">Candidatus Proximibacter danicus</name>
    <dbReference type="NCBI Taxonomy" id="2954365"/>
    <lineage>
        <taxon>Bacteria</taxon>
        <taxon>Pseudomonadati</taxon>
        <taxon>Pseudomonadota</taxon>
        <taxon>Betaproteobacteria</taxon>
        <taxon>Candidatus Proximibacter</taxon>
    </lineage>
</organism>
<dbReference type="AlphaFoldDB" id="A0A9D7K3G3"/>
<evidence type="ECO:0000313" key="6">
    <source>
        <dbReference type="Proteomes" id="UP000886689"/>
    </source>
</evidence>
<evidence type="ECO:0000313" key="5">
    <source>
        <dbReference type="EMBL" id="MBK8523701.1"/>
    </source>
</evidence>
<dbReference type="FunFam" id="3.20.20.450:FF:000001">
    <property type="entry name" value="Cyclic di-GMP phosphodiesterase yahA"/>
    <property type="match status" value="1"/>
</dbReference>
<dbReference type="InterPro" id="IPR000014">
    <property type="entry name" value="PAS"/>
</dbReference>
<gene>
    <name evidence="5" type="ORF">IPL58_06015</name>
</gene>
<evidence type="ECO:0000259" key="2">
    <source>
        <dbReference type="PROSITE" id="PS50113"/>
    </source>
</evidence>
<dbReference type="PANTHER" id="PTHR44757">
    <property type="entry name" value="DIGUANYLATE CYCLASE DGCP"/>
    <property type="match status" value="1"/>
</dbReference>
<dbReference type="Gene3D" id="3.30.450.20">
    <property type="entry name" value="PAS domain"/>
    <property type="match status" value="1"/>
</dbReference>
<comment type="caution">
    <text evidence="5">The sequence shown here is derived from an EMBL/GenBank/DDBJ whole genome shotgun (WGS) entry which is preliminary data.</text>
</comment>